<dbReference type="Proteomes" id="UP000246740">
    <property type="component" value="Unassembled WGS sequence"/>
</dbReference>
<feature type="non-terminal residue" evidence="2">
    <location>
        <position position="166"/>
    </location>
</feature>
<organism evidence="2 3">
    <name type="scientific">Testicularia cyperi</name>
    <dbReference type="NCBI Taxonomy" id="1882483"/>
    <lineage>
        <taxon>Eukaryota</taxon>
        <taxon>Fungi</taxon>
        <taxon>Dikarya</taxon>
        <taxon>Basidiomycota</taxon>
        <taxon>Ustilaginomycotina</taxon>
        <taxon>Ustilaginomycetes</taxon>
        <taxon>Ustilaginales</taxon>
        <taxon>Anthracoideaceae</taxon>
        <taxon>Testicularia</taxon>
    </lineage>
</organism>
<protein>
    <recommendedName>
        <fullName evidence="1">EF-hand domain-containing protein</fullName>
    </recommendedName>
</protein>
<feature type="non-terminal residue" evidence="2">
    <location>
        <position position="1"/>
    </location>
</feature>
<dbReference type="InParanoid" id="A0A317XRL1"/>
<evidence type="ECO:0000313" key="3">
    <source>
        <dbReference type="Proteomes" id="UP000246740"/>
    </source>
</evidence>
<dbReference type="AlphaFoldDB" id="A0A317XRL1"/>
<dbReference type="PROSITE" id="PS50222">
    <property type="entry name" value="EF_HAND_2"/>
    <property type="match status" value="1"/>
</dbReference>
<feature type="domain" description="EF-hand" evidence="1">
    <location>
        <begin position="63"/>
        <end position="85"/>
    </location>
</feature>
<dbReference type="GO" id="GO:0005509">
    <property type="term" value="F:calcium ion binding"/>
    <property type="evidence" value="ECO:0007669"/>
    <property type="project" value="InterPro"/>
</dbReference>
<proteinExistence type="predicted"/>
<name>A0A317XRL1_9BASI</name>
<accession>A0A317XRL1</accession>
<dbReference type="InterPro" id="IPR018247">
    <property type="entry name" value="EF_Hand_1_Ca_BS"/>
</dbReference>
<gene>
    <name evidence="2" type="ORF">BCV70DRAFT_148154</name>
</gene>
<dbReference type="InterPro" id="IPR002048">
    <property type="entry name" value="EF_hand_dom"/>
</dbReference>
<dbReference type="PROSITE" id="PS00018">
    <property type="entry name" value="EF_HAND_1"/>
    <property type="match status" value="1"/>
</dbReference>
<dbReference type="EMBL" id="KZ819192">
    <property type="protein sequence ID" value="PWZ00520.1"/>
    <property type="molecule type" value="Genomic_DNA"/>
</dbReference>
<keyword evidence="3" id="KW-1185">Reference proteome</keyword>
<evidence type="ECO:0000259" key="1">
    <source>
        <dbReference type="PROSITE" id="PS50222"/>
    </source>
</evidence>
<reference evidence="2 3" key="1">
    <citation type="journal article" date="2018" name="Mol. Biol. Evol.">
        <title>Broad Genomic Sampling Reveals a Smut Pathogenic Ancestry of the Fungal Clade Ustilaginomycotina.</title>
        <authorList>
            <person name="Kijpornyongpan T."/>
            <person name="Mondo S.J."/>
            <person name="Barry K."/>
            <person name="Sandor L."/>
            <person name="Lee J."/>
            <person name="Lipzen A."/>
            <person name="Pangilinan J."/>
            <person name="LaButti K."/>
            <person name="Hainaut M."/>
            <person name="Henrissat B."/>
            <person name="Grigoriev I.V."/>
            <person name="Spatafora J.W."/>
            <person name="Aime M.C."/>
        </authorList>
    </citation>
    <scope>NUCLEOTIDE SEQUENCE [LARGE SCALE GENOMIC DNA]</scope>
    <source>
        <strain evidence="2 3">MCA 3645</strain>
    </source>
</reference>
<evidence type="ECO:0000313" key="2">
    <source>
        <dbReference type="EMBL" id="PWZ00520.1"/>
    </source>
</evidence>
<dbReference type="OrthoDB" id="2546180at2759"/>
<sequence length="166" mass="18391">DKMFAMMYQKSAEAIRLQASFGLDDIDALLSGQIESLHPASMTNASFSADLFGNGGVVPVASDTNGDGKISMDELLDYFFHANNVVDYFQAVKVEHRTILPKATKKAVIQKNTPVLHHTIVKVAANRGWGIQDDRFAIPVEHLDRNSPFRDYPTFIKTLRVALISP</sequence>